<keyword evidence="5" id="KW-1185">Reference proteome</keyword>
<evidence type="ECO:0000256" key="3">
    <source>
        <dbReference type="ARBA" id="ARBA00023002"/>
    </source>
</evidence>
<evidence type="ECO:0000313" key="4">
    <source>
        <dbReference type="EMBL" id="WOG85862.1"/>
    </source>
</evidence>
<evidence type="ECO:0000256" key="1">
    <source>
        <dbReference type="ARBA" id="ARBA00006484"/>
    </source>
</evidence>
<dbReference type="SUPFAM" id="SSF51735">
    <property type="entry name" value="NAD(P)-binding Rossmann-fold domains"/>
    <property type="match status" value="1"/>
</dbReference>
<dbReference type="EMBL" id="CP093343">
    <property type="protein sequence ID" value="WOG85862.1"/>
    <property type="molecule type" value="Genomic_DNA"/>
</dbReference>
<dbReference type="Proteomes" id="UP000077755">
    <property type="component" value="Chromosome 1"/>
</dbReference>
<organism evidence="4 5">
    <name type="scientific">Daucus carota subsp. sativus</name>
    <name type="common">Carrot</name>
    <dbReference type="NCBI Taxonomy" id="79200"/>
    <lineage>
        <taxon>Eukaryota</taxon>
        <taxon>Viridiplantae</taxon>
        <taxon>Streptophyta</taxon>
        <taxon>Embryophyta</taxon>
        <taxon>Tracheophyta</taxon>
        <taxon>Spermatophyta</taxon>
        <taxon>Magnoliopsida</taxon>
        <taxon>eudicotyledons</taxon>
        <taxon>Gunneridae</taxon>
        <taxon>Pentapetalae</taxon>
        <taxon>asterids</taxon>
        <taxon>campanulids</taxon>
        <taxon>Apiales</taxon>
        <taxon>Apiaceae</taxon>
        <taxon>Apioideae</taxon>
        <taxon>Scandiceae</taxon>
        <taxon>Daucinae</taxon>
        <taxon>Daucus</taxon>
        <taxon>Daucus sect. Daucus</taxon>
    </lineage>
</organism>
<dbReference type="PANTHER" id="PTHR43490:SF135">
    <property type="entry name" value="OS02G0640800 PROTEIN"/>
    <property type="match status" value="1"/>
</dbReference>
<dbReference type="GO" id="GO:0016020">
    <property type="term" value="C:membrane"/>
    <property type="evidence" value="ECO:0007669"/>
    <property type="project" value="TreeGrafter"/>
</dbReference>
<name>A0AAF1AMF5_DAUCS</name>
<evidence type="ECO:0000313" key="5">
    <source>
        <dbReference type="Proteomes" id="UP000077755"/>
    </source>
</evidence>
<reference evidence="4" key="2">
    <citation type="submission" date="2022-03" db="EMBL/GenBank/DDBJ databases">
        <title>Draft title - Genomic analysis of global carrot germplasm unveils the trajectory of domestication and the origin of high carotenoid orange carrot.</title>
        <authorList>
            <person name="Iorizzo M."/>
            <person name="Ellison S."/>
            <person name="Senalik D."/>
            <person name="Macko-Podgorni A."/>
            <person name="Grzebelus D."/>
            <person name="Bostan H."/>
            <person name="Rolling W."/>
            <person name="Curaba J."/>
            <person name="Simon P."/>
        </authorList>
    </citation>
    <scope>NUCLEOTIDE SEQUENCE</scope>
    <source>
        <tissue evidence="4">Leaf</tissue>
    </source>
</reference>
<sequence length="84" mass="9237">MFDPDAVDEEGELMSIPILDCWQKLPNMLINCVHPGYTQTELTSKTGPLTPEEGARAPVMLALLPDGGPSGTYFLEMQHQLSTF</sequence>
<keyword evidence="3" id="KW-0560">Oxidoreductase</keyword>
<dbReference type="PANTHER" id="PTHR43490">
    <property type="entry name" value="(+)-NEOMENTHOL DEHYDROGENASE"/>
    <property type="match status" value="1"/>
</dbReference>
<dbReference type="AlphaFoldDB" id="A0AAF1AMF5"/>
<proteinExistence type="inferred from homology"/>
<accession>A0AAF1AMF5</accession>
<keyword evidence="2" id="KW-0521">NADP</keyword>
<dbReference type="GO" id="GO:0016491">
    <property type="term" value="F:oxidoreductase activity"/>
    <property type="evidence" value="ECO:0007669"/>
    <property type="project" value="UniProtKB-KW"/>
</dbReference>
<evidence type="ECO:0000256" key="2">
    <source>
        <dbReference type="ARBA" id="ARBA00022857"/>
    </source>
</evidence>
<comment type="similarity">
    <text evidence="1">Belongs to the short-chain dehydrogenases/reductases (SDR) family.</text>
</comment>
<dbReference type="Gene3D" id="3.40.50.720">
    <property type="entry name" value="NAD(P)-binding Rossmann-like Domain"/>
    <property type="match status" value="1"/>
</dbReference>
<gene>
    <name evidence="4" type="ORF">DCAR_0105055</name>
</gene>
<reference evidence="4" key="1">
    <citation type="journal article" date="2016" name="Nat. Genet.">
        <title>A high-quality carrot genome assembly provides new insights into carotenoid accumulation and asterid genome evolution.</title>
        <authorList>
            <person name="Iorizzo M."/>
            <person name="Ellison S."/>
            <person name="Senalik D."/>
            <person name="Zeng P."/>
            <person name="Satapoomin P."/>
            <person name="Huang J."/>
            <person name="Bowman M."/>
            <person name="Iovene M."/>
            <person name="Sanseverino W."/>
            <person name="Cavagnaro P."/>
            <person name="Yildiz M."/>
            <person name="Macko-Podgorni A."/>
            <person name="Moranska E."/>
            <person name="Grzebelus E."/>
            <person name="Grzebelus D."/>
            <person name="Ashrafi H."/>
            <person name="Zheng Z."/>
            <person name="Cheng S."/>
            <person name="Spooner D."/>
            <person name="Van Deynze A."/>
            <person name="Simon P."/>
        </authorList>
    </citation>
    <scope>NUCLEOTIDE SEQUENCE</scope>
    <source>
        <tissue evidence="4">Leaf</tissue>
    </source>
</reference>
<protein>
    <submittedName>
        <fullName evidence="4">Uncharacterized protein</fullName>
    </submittedName>
</protein>
<dbReference type="InterPro" id="IPR036291">
    <property type="entry name" value="NAD(P)-bd_dom_sf"/>
</dbReference>